<name>A0ABP9RZB3_9ACTN</name>
<dbReference type="RefSeq" id="WP_345631974.1">
    <property type="nucleotide sequence ID" value="NZ_BAABJQ010000012.1"/>
</dbReference>
<evidence type="ECO:0008006" key="4">
    <source>
        <dbReference type="Google" id="ProtNLM"/>
    </source>
</evidence>
<dbReference type="Proteomes" id="UP001501570">
    <property type="component" value="Unassembled WGS sequence"/>
</dbReference>
<protein>
    <recommendedName>
        <fullName evidence="4">NERD domain-containing protein</fullName>
    </recommendedName>
</protein>
<gene>
    <name evidence="2" type="ORF">GCM10023322_42170</name>
</gene>
<proteinExistence type="predicted"/>
<evidence type="ECO:0000313" key="2">
    <source>
        <dbReference type="EMBL" id="GAA5189403.1"/>
    </source>
</evidence>
<sequence length="229" mass="25006">MTGFLDAGRPPGLIPTDRDSDHLLQAPRPTPLEWARRRRNDREARRADAIRERAVNRLSRLGVQWKVIDIAELGLPAKNTFLAIGPGGVFLVTIKQHGRTRVRLAGDVVQIDGRRLTYIAEAKKLADQAAKAMSRTAGSSIPVTPVLAFAGTGVIDVHGLPKGCVVTSYRELDYLLGAYGERIAPSTVSKLYSIARHPVTWADTAPRAQVQSYTWYSGLTAADKKGNGR</sequence>
<organism evidence="2 3">
    <name type="scientific">Rugosimonospora acidiphila</name>
    <dbReference type="NCBI Taxonomy" id="556531"/>
    <lineage>
        <taxon>Bacteria</taxon>
        <taxon>Bacillati</taxon>
        <taxon>Actinomycetota</taxon>
        <taxon>Actinomycetes</taxon>
        <taxon>Micromonosporales</taxon>
        <taxon>Micromonosporaceae</taxon>
        <taxon>Rugosimonospora</taxon>
    </lineage>
</organism>
<feature type="region of interest" description="Disordered" evidence="1">
    <location>
        <begin position="1"/>
        <end position="26"/>
    </location>
</feature>
<comment type="caution">
    <text evidence="2">The sequence shown here is derived from an EMBL/GenBank/DDBJ whole genome shotgun (WGS) entry which is preliminary data.</text>
</comment>
<keyword evidence="3" id="KW-1185">Reference proteome</keyword>
<evidence type="ECO:0000256" key="1">
    <source>
        <dbReference type="SAM" id="MobiDB-lite"/>
    </source>
</evidence>
<accession>A0ABP9RZB3</accession>
<dbReference type="EMBL" id="BAABJQ010000012">
    <property type="protein sequence ID" value="GAA5189403.1"/>
    <property type="molecule type" value="Genomic_DNA"/>
</dbReference>
<evidence type="ECO:0000313" key="3">
    <source>
        <dbReference type="Proteomes" id="UP001501570"/>
    </source>
</evidence>
<reference evidence="3" key="1">
    <citation type="journal article" date="2019" name="Int. J. Syst. Evol. Microbiol.">
        <title>The Global Catalogue of Microorganisms (GCM) 10K type strain sequencing project: providing services to taxonomists for standard genome sequencing and annotation.</title>
        <authorList>
            <consortium name="The Broad Institute Genomics Platform"/>
            <consortium name="The Broad Institute Genome Sequencing Center for Infectious Disease"/>
            <person name="Wu L."/>
            <person name="Ma J."/>
        </authorList>
    </citation>
    <scope>NUCLEOTIDE SEQUENCE [LARGE SCALE GENOMIC DNA]</scope>
    <source>
        <strain evidence="3">JCM 18304</strain>
    </source>
</reference>